<dbReference type="InterPro" id="IPR003343">
    <property type="entry name" value="Big_2"/>
</dbReference>
<dbReference type="InterPro" id="IPR008979">
    <property type="entry name" value="Galactose-bd-like_sf"/>
</dbReference>
<evidence type="ECO:0000313" key="3">
    <source>
        <dbReference type="EMBL" id="MBB5361994.1"/>
    </source>
</evidence>
<evidence type="ECO:0000259" key="2">
    <source>
        <dbReference type="SMART" id="SM00635"/>
    </source>
</evidence>
<sequence length="312" mass="31596">MFNFSSVRRPVAIALALTSSVAMVACNGQQTPKPTGTITSVTVSVAPTSIAKGSTAQATAAVVVTNNAAKTVTWTSSAPAVATVDANGKVTGVSAGTADITATSTVDNTKKGSAKVTVTDTVTPPTLTTAKINFQTSAAATPAGYTANTGAAYTEDSMIGWVTEASAGTATPVPLNLTNNARTRVVDGTNVLAGADARQYTQIQMQCGTSTDGNTCVSPSVNTSGAFEYKVVNGKYNVTVGVGDADKRNLNSSHSINVEGVAAITNFVPMAGTQFKTATVTVTVNDGKMTIDAKGGKNTKLNYVDIIPAPAN</sequence>
<proteinExistence type="predicted"/>
<keyword evidence="1" id="KW-0732">Signal</keyword>
<dbReference type="Pfam" id="PF02368">
    <property type="entry name" value="Big_2"/>
    <property type="match status" value="1"/>
</dbReference>
<dbReference type="Gene3D" id="2.60.120.430">
    <property type="entry name" value="Galactose-binding lectin"/>
    <property type="match status" value="1"/>
</dbReference>
<feature type="domain" description="BIG2" evidence="2">
    <location>
        <begin position="39"/>
        <end position="114"/>
    </location>
</feature>
<dbReference type="RefSeq" id="WP_184128096.1">
    <property type="nucleotide sequence ID" value="NZ_JACHFL010000002.1"/>
</dbReference>
<dbReference type="Gene3D" id="2.60.40.1080">
    <property type="match status" value="1"/>
</dbReference>
<gene>
    <name evidence="3" type="ORF">HNQ08_001079</name>
</gene>
<protein>
    <recommendedName>
        <fullName evidence="2">BIG2 domain-containing protein</fullName>
    </recommendedName>
</protein>
<name>A0A7W8NCB5_9DEIO</name>
<evidence type="ECO:0000256" key="1">
    <source>
        <dbReference type="SAM" id="SignalP"/>
    </source>
</evidence>
<accession>A0A7W8NCB5</accession>
<keyword evidence="4" id="KW-1185">Reference proteome</keyword>
<dbReference type="EMBL" id="JACHFL010000002">
    <property type="protein sequence ID" value="MBB5361994.1"/>
    <property type="molecule type" value="Genomic_DNA"/>
</dbReference>
<dbReference type="Proteomes" id="UP000552709">
    <property type="component" value="Unassembled WGS sequence"/>
</dbReference>
<dbReference type="SUPFAM" id="SSF49373">
    <property type="entry name" value="Invasin/intimin cell-adhesion fragments"/>
    <property type="match status" value="1"/>
</dbReference>
<organism evidence="3 4">
    <name type="scientific">Deinococcus humi</name>
    <dbReference type="NCBI Taxonomy" id="662880"/>
    <lineage>
        <taxon>Bacteria</taxon>
        <taxon>Thermotogati</taxon>
        <taxon>Deinococcota</taxon>
        <taxon>Deinococci</taxon>
        <taxon>Deinococcales</taxon>
        <taxon>Deinococcaceae</taxon>
        <taxon>Deinococcus</taxon>
    </lineage>
</organism>
<comment type="caution">
    <text evidence="3">The sequence shown here is derived from an EMBL/GenBank/DDBJ whole genome shotgun (WGS) entry which is preliminary data.</text>
</comment>
<dbReference type="AlphaFoldDB" id="A0A7W8NCB5"/>
<feature type="signal peptide" evidence="1">
    <location>
        <begin position="1"/>
        <end position="24"/>
    </location>
</feature>
<reference evidence="3 4" key="1">
    <citation type="submission" date="2020-08" db="EMBL/GenBank/DDBJ databases">
        <title>Genomic Encyclopedia of Type Strains, Phase IV (KMG-IV): sequencing the most valuable type-strain genomes for metagenomic binning, comparative biology and taxonomic classification.</title>
        <authorList>
            <person name="Goeker M."/>
        </authorList>
    </citation>
    <scope>NUCLEOTIDE SEQUENCE [LARGE SCALE GENOMIC DNA]</scope>
    <source>
        <strain evidence="3 4">DSM 27939</strain>
    </source>
</reference>
<evidence type="ECO:0000313" key="4">
    <source>
        <dbReference type="Proteomes" id="UP000552709"/>
    </source>
</evidence>
<dbReference type="SUPFAM" id="SSF49785">
    <property type="entry name" value="Galactose-binding domain-like"/>
    <property type="match status" value="1"/>
</dbReference>
<dbReference type="SMART" id="SM00635">
    <property type="entry name" value="BID_2"/>
    <property type="match status" value="1"/>
</dbReference>
<dbReference type="InterPro" id="IPR008964">
    <property type="entry name" value="Invasin/intimin_cell_adhesion"/>
</dbReference>
<feature type="chain" id="PRO_5031172302" description="BIG2 domain-containing protein" evidence="1">
    <location>
        <begin position="25"/>
        <end position="312"/>
    </location>
</feature>